<organism evidence="2 3">
    <name type="scientific">Orchesella dallaii</name>
    <dbReference type="NCBI Taxonomy" id="48710"/>
    <lineage>
        <taxon>Eukaryota</taxon>
        <taxon>Metazoa</taxon>
        <taxon>Ecdysozoa</taxon>
        <taxon>Arthropoda</taxon>
        <taxon>Hexapoda</taxon>
        <taxon>Collembola</taxon>
        <taxon>Entomobryomorpha</taxon>
        <taxon>Entomobryoidea</taxon>
        <taxon>Orchesellidae</taxon>
        <taxon>Orchesellinae</taxon>
        <taxon>Orchesella</taxon>
    </lineage>
</organism>
<feature type="region of interest" description="Disordered" evidence="1">
    <location>
        <begin position="1"/>
        <end position="133"/>
    </location>
</feature>
<feature type="compositionally biased region" description="Basic and acidic residues" evidence="1">
    <location>
        <begin position="290"/>
        <end position="305"/>
    </location>
</feature>
<reference evidence="2 3" key="1">
    <citation type="submission" date="2024-08" db="EMBL/GenBank/DDBJ databases">
        <authorList>
            <person name="Cucini C."/>
            <person name="Frati F."/>
        </authorList>
    </citation>
    <scope>NUCLEOTIDE SEQUENCE [LARGE SCALE GENOMIC DNA]</scope>
</reference>
<feature type="compositionally biased region" description="Acidic residues" evidence="1">
    <location>
        <begin position="105"/>
        <end position="120"/>
    </location>
</feature>
<name>A0ABP1PVP7_9HEXA</name>
<proteinExistence type="predicted"/>
<gene>
    <name evidence="2" type="ORF">ODALV1_LOCUS3765</name>
</gene>
<dbReference type="EMBL" id="CAXLJM020000012">
    <property type="protein sequence ID" value="CAL8077282.1"/>
    <property type="molecule type" value="Genomic_DNA"/>
</dbReference>
<evidence type="ECO:0000256" key="1">
    <source>
        <dbReference type="SAM" id="MobiDB-lite"/>
    </source>
</evidence>
<evidence type="ECO:0000313" key="3">
    <source>
        <dbReference type="Proteomes" id="UP001642540"/>
    </source>
</evidence>
<keyword evidence="3" id="KW-1185">Reference proteome</keyword>
<feature type="compositionally biased region" description="Polar residues" evidence="1">
    <location>
        <begin position="62"/>
        <end position="74"/>
    </location>
</feature>
<dbReference type="Proteomes" id="UP001642540">
    <property type="component" value="Unassembled WGS sequence"/>
</dbReference>
<feature type="region of interest" description="Disordered" evidence="1">
    <location>
        <begin position="274"/>
        <end position="308"/>
    </location>
</feature>
<feature type="compositionally biased region" description="Polar residues" evidence="1">
    <location>
        <begin position="81"/>
        <end position="97"/>
    </location>
</feature>
<accession>A0ABP1PVP7</accession>
<feature type="compositionally biased region" description="Polar residues" evidence="1">
    <location>
        <begin position="278"/>
        <end position="289"/>
    </location>
</feature>
<dbReference type="Gene3D" id="1.10.10.1200">
    <property type="entry name" value="MAGE homology domain, winged helix WH1 motif"/>
    <property type="match status" value="1"/>
</dbReference>
<sequence length="340" mass="37267">MRNYISPGEETPPLFSDEEGSEVDQHMIPMVVQTEQARREVVAEDIPPANQGGASAAENFQDAESSQSGAQMDSSRGHVDQSGNTMDIESALQTESNDGLRKTQEDDDSRDIDSEDDDSTSEALKTTDDNGNKDDIAAQLVDVTLGSVSDEAQASIQVKEPRDLFAGFLPKTRKQMVANAVHQLILSHQSGLPVSLADLKRVAMGSQHNRLSEILPDAEKALRNVFGMDLIRVDHTHSGLQVASTSRATEVENEENFKRVGQKDTNARNVEVEKAHCSRSQSGQRNVKLTKSEEEVKKQVPEPVRKSKGRPITKFMLVSAFSGNVARSIMQPDVKKDAKD</sequence>
<evidence type="ECO:0000313" key="2">
    <source>
        <dbReference type="EMBL" id="CAL8077282.1"/>
    </source>
</evidence>
<dbReference type="InterPro" id="IPR041898">
    <property type="entry name" value="MAGE_WH1"/>
</dbReference>
<comment type="caution">
    <text evidence="2">The sequence shown here is derived from an EMBL/GenBank/DDBJ whole genome shotgun (WGS) entry which is preliminary data.</text>
</comment>
<protein>
    <submittedName>
        <fullName evidence="2">Uncharacterized protein</fullName>
    </submittedName>
</protein>